<dbReference type="Proteomes" id="UP000499080">
    <property type="component" value="Unassembled WGS sequence"/>
</dbReference>
<dbReference type="EMBL" id="BGPR01011753">
    <property type="protein sequence ID" value="GBN52786.1"/>
    <property type="molecule type" value="Genomic_DNA"/>
</dbReference>
<protein>
    <submittedName>
        <fullName evidence="1">Uncharacterized protein</fullName>
    </submittedName>
</protein>
<dbReference type="AlphaFoldDB" id="A0A4Y2PRS4"/>
<organism evidence="1 2">
    <name type="scientific">Araneus ventricosus</name>
    <name type="common">Orbweaver spider</name>
    <name type="synonym">Epeira ventricosa</name>
    <dbReference type="NCBI Taxonomy" id="182803"/>
    <lineage>
        <taxon>Eukaryota</taxon>
        <taxon>Metazoa</taxon>
        <taxon>Ecdysozoa</taxon>
        <taxon>Arthropoda</taxon>
        <taxon>Chelicerata</taxon>
        <taxon>Arachnida</taxon>
        <taxon>Araneae</taxon>
        <taxon>Araneomorphae</taxon>
        <taxon>Entelegynae</taxon>
        <taxon>Araneoidea</taxon>
        <taxon>Araneidae</taxon>
        <taxon>Araneus</taxon>
    </lineage>
</organism>
<evidence type="ECO:0000313" key="2">
    <source>
        <dbReference type="Proteomes" id="UP000499080"/>
    </source>
</evidence>
<gene>
    <name evidence="1" type="ORF">AVEN_6346_1</name>
</gene>
<evidence type="ECO:0000313" key="1">
    <source>
        <dbReference type="EMBL" id="GBN52786.1"/>
    </source>
</evidence>
<comment type="caution">
    <text evidence="1">The sequence shown here is derived from an EMBL/GenBank/DDBJ whole genome shotgun (WGS) entry which is preliminary data.</text>
</comment>
<sequence length="88" mass="10354">MDFKRGWIFKLSTAPCKFSSDFRIGERICMVWNDRECPALKDCSCDHRRAICVSLHAKVVCWYESDLQKGLSRILFDVGQFRTLWFGK</sequence>
<name>A0A4Y2PRS4_ARAVE</name>
<proteinExistence type="predicted"/>
<keyword evidence="2" id="KW-1185">Reference proteome</keyword>
<accession>A0A4Y2PRS4</accession>
<reference evidence="1 2" key="1">
    <citation type="journal article" date="2019" name="Sci. Rep.">
        <title>Orb-weaving spider Araneus ventricosus genome elucidates the spidroin gene catalogue.</title>
        <authorList>
            <person name="Kono N."/>
            <person name="Nakamura H."/>
            <person name="Ohtoshi R."/>
            <person name="Moran D.A.P."/>
            <person name="Shinohara A."/>
            <person name="Yoshida Y."/>
            <person name="Fujiwara M."/>
            <person name="Mori M."/>
            <person name="Tomita M."/>
            <person name="Arakawa K."/>
        </authorList>
    </citation>
    <scope>NUCLEOTIDE SEQUENCE [LARGE SCALE GENOMIC DNA]</scope>
</reference>